<name>A0A0N0BI53_9HYME</name>
<keyword evidence="2" id="KW-0813">Transport</keyword>
<evidence type="ECO:0000256" key="6">
    <source>
        <dbReference type="ARBA" id="ARBA00023136"/>
    </source>
</evidence>
<gene>
    <name evidence="9" type="ORF">WN51_10252</name>
</gene>
<keyword evidence="3 8" id="KW-0812">Transmembrane</keyword>
<organism evidence="9 10">
    <name type="scientific">Melipona quadrifasciata</name>
    <dbReference type="NCBI Taxonomy" id="166423"/>
    <lineage>
        <taxon>Eukaryota</taxon>
        <taxon>Metazoa</taxon>
        <taxon>Ecdysozoa</taxon>
        <taxon>Arthropoda</taxon>
        <taxon>Hexapoda</taxon>
        <taxon>Insecta</taxon>
        <taxon>Pterygota</taxon>
        <taxon>Neoptera</taxon>
        <taxon>Endopterygota</taxon>
        <taxon>Hymenoptera</taxon>
        <taxon>Apocrita</taxon>
        <taxon>Aculeata</taxon>
        <taxon>Apoidea</taxon>
        <taxon>Anthophila</taxon>
        <taxon>Apidae</taxon>
        <taxon>Melipona</taxon>
    </lineage>
</organism>
<dbReference type="SUPFAM" id="SSF103473">
    <property type="entry name" value="MFS general substrate transporter"/>
    <property type="match status" value="1"/>
</dbReference>
<evidence type="ECO:0000313" key="9">
    <source>
        <dbReference type="EMBL" id="KOX77162.1"/>
    </source>
</evidence>
<evidence type="ECO:0000256" key="5">
    <source>
        <dbReference type="ARBA" id="ARBA00022989"/>
    </source>
</evidence>
<reference evidence="9 10" key="1">
    <citation type="submission" date="2015-07" db="EMBL/GenBank/DDBJ databases">
        <title>The genome of Melipona quadrifasciata.</title>
        <authorList>
            <person name="Pan H."/>
            <person name="Kapheim K."/>
        </authorList>
    </citation>
    <scope>NUCLEOTIDE SEQUENCE [LARGE SCALE GENOMIC DNA]</scope>
    <source>
        <strain evidence="9">0111107301</strain>
        <tissue evidence="9">Whole body</tissue>
    </source>
</reference>
<protein>
    <submittedName>
        <fullName evidence="9">Sialin</fullName>
    </submittedName>
</protein>
<keyword evidence="10" id="KW-1185">Reference proteome</keyword>
<dbReference type="AlphaFoldDB" id="A0A0N0BI53"/>
<dbReference type="InterPro" id="IPR050382">
    <property type="entry name" value="MFS_Na/Anion_cotransporter"/>
</dbReference>
<evidence type="ECO:0000256" key="2">
    <source>
        <dbReference type="ARBA" id="ARBA00022448"/>
    </source>
</evidence>
<dbReference type="PANTHER" id="PTHR11662:SF457">
    <property type="entry name" value="MAJOR FACILITATOR SUPERFAMILY TRANSPORTER 3"/>
    <property type="match status" value="1"/>
</dbReference>
<dbReference type="Gene3D" id="1.20.1250.20">
    <property type="entry name" value="MFS general substrate transporter like domains"/>
    <property type="match status" value="1"/>
</dbReference>
<evidence type="ECO:0000256" key="1">
    <source>
        <dbReference type="ARBA" id="ARBA00004141"/>
    </source>
</evidence>
<comment type="subcellular location">
    <subcellularLocation>
        <location evidence="1">Membrane</location>
        <topology evidence="1">Multi-pass membrane protein</topology>
    </subcellularLocation>
</comment>
<feature type="transmembrane region" description="Helical" evidence="8">
    <location>
        <begin position="87"/>
        <end position="105"/>
    </location>
</feature>
<evidence type="ECO:0000256" key="4">
    <source>
        <dbReference type="ARBA" id="ARBA00022847"/>
    </source>
</evidence>
<sequence>MLWRQREPFECRFSYLTAQNASLSCTPYLINAIVNPFLGRLLDWGRANRYWTQTRARKIAVFISCIPPSICLFIIAYIGCERTISTILLIMSIVLCGAIFVGHLINHVDLAPNYAGILMGITNTPGTISAFVLPALVGALMEQGVTEVSRNDSTENDWNTQDVYHLEIPVRENEQTYATPSRILVSCFNEFSMQIDIKVALYFSTSPFISLVIFSPIYIEPCLSLEEFRKLRINLKLLNKMQRDELLLALSNDKWRPQDRACDVQLAHHTKNVHYFEMWATEKSEQNFTPHDETTKYTLGFPEFLSFDSYIRNSIKRRVKIVQQSLKARCKEQPLIFKIVERLKKDGSPSNEASCLKGCYEKLETNTQLTQSRVLNSIIRSYLTLMSHKCNNLLRIKHQPALTSESKVKRANLQDRKKLRMSLEFHRGRSEGHVKAWAIKNDSSSGFWHFATSAFKKKKKKKENPPPPAGHIPRLRYKHSHDVDPGAMRRDRSVPDNATPTRESRDPDQPIANFRCISVAPEEAWKFLKILRDLNDIYIGQILEKKLERSGRVKVRHRKLEEMRDLNDIYIGQILERRLERSGRVKSDEITVTKLPTEKKRSHILQLFAITPAKESERESIMVDDGNFVGKIPVKVSAGAKDESVAQKSRLKLDRKGLPSDYIDSHPRKTLRHLGRGALKISKFPSEGIPGTLEFRDHRATGSTLDILKPRDIARFQELISLSRSLSEPVGGETKLYYVRSGQMLGARHHEADSMICCWQLLFLRAQWHSLSNKTKSEQFRPFLLACENLIDTTVEWMEQDTERRRMCRSRTIDGTSSWTMPGLHLAAFPRFNHPLWNVNI</sequence>
<dbReference type="GO" id="GO:0015293">
    <property type="term" value="F:symporter activity"/>
    <property type="evidence" value="ECO:0007669"/>
    <property type="project" value="UniProtKB-KW"/>
</dbReference>
<feature type="compositionally biased region" description="Basic and acidic residues" evidence="7">
    <location>
        <begin position="480"/>
        <end position="494"/>
    </location>
</feature>
<evidence type="ECO:0000256" key="3">
    <source>
        <dbReference type="ARBA" id="ARBA00022692"/>
    </source>
</evidence>
<evidence type="ECO:0000256" key="7">
    <source>
        <dbReference type="SAM" id="MobiDB-lite"/>
    </source>
</evidence>
<evidence type="ECO:0000313" key="10">
    <source>
        <dbReference type="Proteomes" id="UP000053105"/>
    </source>
</evidence>
<evidence type="ECO:0000256" key="8">
    <source>
        <dbReference type="SAM" id="Phobius"/>
    </source>
</evidence>
<feature type="region of interest" description="Disordered" evidence="7">
    <location>
        <begin position="455"/>
        <end position="509"/>
    </location>
</feature>
<dbReference type="EMBL" id="KQ435735">
    <property type="protein sequence ID" value="KOX77162.1"/>
    <property type="molecule type" value="Genomic_DNA"/>
</dbReference>
<dbReference type="STRING" id="166423.A0A0N0BI53"/>
<dbReference type="FunFam" id="1.20.1250.20:FF:000003">
    <property type="entry name" value="Solute carrier family 17 member 3"/>
    <property type="match status" value="1"/>
</dbReference>
<dbReference type="PANTHER" id="PTHR11662">
    <property type="entry name" value="SOLUTE CARRIER FAMILY 17"/>
    <property type="match status" value="1"/>
</dbReference>
<dbReference type="OrthoDB" id="2985014at2759"/>
<feature type="transmembrane region" description="Helical" evidence="8">
    <location>
        <begin position="59"/>
        <end position="80"/>
    </location>
</feature>
<keyword evidence="4" id="KW-0769">Symport</keyword>
<dbReference type="GO" id="GO:0016020">
    <property type="term" value="C:membrane"/>
    <property type="evidence" value="ECO:0007669"/>
    <property type="project" value="UniProtKB-SubCell"/>
</dbReference>
<feature type="transmembrane region" description="Helical" evidence="8">
    <location>
        <begin position="117"/>
        <end position="141"/>
    </location>
</feature>
<dbReference type="InterPro" id="IPR036259">
    <property type="entry name" value="MFS_trans_sf"/>
</dbReference>
<dbReference type="PROSITE" id="PS51257">
    <property type="entry name" value="PROKAR_LIPOPROTEIN"/>
    <property type="match status" value="1"/>
</dbReference>
<accession>A0A0N0BI53</accession>
<dbReference type="GO" id="GO:0006820">
    <property type="term" value="P:monoatomic anion transport"/>
    <property type="evidence" value="ECO:0007669"/>
    <property type="project" value="TreeGrafter"/>
</dbReference>
<keyword evidence="5 8" id="KW-1133">Transmembrane helix</keyword>
<proteinExistence type="predicted"/>
<dbReference type="Proteomes" id="UP000053105">
    <property type="component" value="Unassembled WGS sequence"/>
</dbReference>
<keyword evidence="6 8" id="KW-0472">Membrane</keyword>